<protein>
    <submittedName>
        <fullName evidence="1">Uncharacterized protein</fullName>
    </submittedName>
</protein>
<reference evidence="1" key="1">
    <citation type="journal article" date="2019" name="bioRxiv">
        <title>The Genome of the Zebra Mussel, Dreissena polymorpha: A Resource for Invasive Species Research.</title>
        <authorList>
            <person name="McCartney M.A."/>
            <person name="Auch B."/>
            <person name="Kono T."/>
            <person name="Mallez S."/>
            <person name="Zhang Y."/>
            <person name="Obille A."/>
            <person name="Becker A."/>
            <person name="Abrahante J.E."/>
            <person name="Garbe J."/>
            <person name="Badalamenti J.P."/>
            <person name="Herman A."/>
            <person name="Mangelson H."/>
            <person name="Liachko I."/>
            <person name="Sullivan S."/>
            <person name="Sone E.D."/>
            <person name="Koren S."/>
            <person name="Silverstein K.A.T."/>
            <person name="Beckman K.B."/>
            <person name="Gohl D.M."/>
        </authorList>
    </citation>
    <scope>NUCLEOTIDE SEQUENCE</scope>
    <source>
        <strain evidence="1">Duluth1</strain>
        <tissue evidence="1">Whole animal</tissue>
    </source>
</reference>
<proteinExistence type="predicted"/>
<sequence length="70" mass="7601">MEQGPITSTTSTGSSKLCIHFVGGRFSHIKSFKFYSQNDRVTSGNKHRLTPETIGRLSDIQGKGIVISGC</sequence>
<keyword evidence="2" id="KW-1185">Reference proteome</keyword>
<dbReference type="AlphaFoldDB" id="A0A9D4CZE2"/>
<organism evidence="1 2">
    <name type="scientific">Dreissena polymorpha</name>
    <name type="common">Zebra mussel</name>
    <name type="synonym">Mytilus polymorpha</name>
    <dbReference type="NCBI Taxonomy" id="45954"/>
    <lineage>
        <taxon>Eukaryota</taxon>
        <taxon>Metazoa</taxon>
        <taxon>Spiralia</taxon>
        <taxon>Lophotrochozoa</taxon>
        <taxon>Mollusca</taxon>
        <taxon>Bivalvia</taxon>
        <taxon>Autobranchia</taxon>
        <taxon>Heteroconchia</taxon>
        <taxon>Euheterodonta</taxon>
        <taxon>Imparidentia</taxon>
        <taxon>Neoheterodontei</taxon>
        <taxon>Myida</taxon>
        <taxon>Dreissenoidea</taxon>
        <taxon>Dreissenidae</taxon>
        <taxon>Dreissena</taxon>
    </lineage>
</organism>
<dbReference type="EMBL" id="JAIWYP010000011">
    <property type="protein sequence ID" value="KAH3734974.1"/>
    <property type="molecule type" value="Genomic_DNA"/>
</dbReference>
<gene>
    <name evidence="1" type="ORF">DPMN_041434</name>
</gene>
<evidence type="ECO:0000313" key="1">
    <source>
        <dbReference type="EMBL" id="KAH3734974.1"/>
    </source>
</evidence>
<name>A0A9D4CZE2_DREPO</name>
<accession>A0A9D4CZE2</accession>
<comment type="caution">
    <text evidence="1">The sequence shown here is derived from an EMBL/GenBank/DDBJ whole genome shotgun (WGS) entry which is preliminary data.</text>
</comment>
<reference evidence="1" key="2">
    <citation type="submission" date="2020-11" db="EMBL/GenBank/DDBJ databases">
        <authorList>
            <person name="McCartney M.A."/>
            <person name="Auch B."/>
            <person name="Kono T."/>
            <person name="Mallez S."/>
            <person name="Becker A."/>
            <person name="Gohl D.M."/>
            <person name="Silverstein K.A.T."/>
            <person name="Koren S."/>
            <person name="Bechman K.B."/>
            <person name="Herman A."/>
            <person name="Abrahante J.E."/>
            <person name="Garbe J."/>
        </authorList>
    </citation>
    <scope>NUCLEOTIDE SEQUENCE</scope>
    <source>
        <strain evidence="1">Duluth1</strain>
        <tissue evidence="1">Whole animal</tissue>
    </source>
</reference>
<evidence type="ECO:0000313" key="2">
    <source>
        <dbReference type="Proteomes" id="UP000828390"/>
    </source>
</evidence>
<dbReference type="Proteomes" id="UP000828390">
    <property type="component" value="Unassembled WGS sequence"/>
</dbReference>